<dbReference type="EMBL" id="JAPFFF010000034">
    <property type="protein sequence ID" value="KAK8843558.1"/>
    <property type="molecule type" value="Genomic_DNA"/>
</dbReference>
<sequence>MFIFVFFTILSLSNNQKGLKQNVFTKSSILKRVKQSLNYSDFGFYSVSISNGDAIEFSLDHGKQSIFFLMPYDPNFYIQDIIIDGIFVSHSAHPSGLAIEGNDSVILTFKTAVLGLQIQSNFWIIPSDLCQCPSSYVYGKQIVNTHIINSQLCVFSPIFDSKNQKFKIESGIPFDSLDHYTSFYTVNYQKPDFINYDNIIESHEFTTGNFVKFSSSDLTLNSPKPNDIEDTETLFYKRQTKIKSSSHSENICVVEPFLRCNSNGCISDTINIDFKKCSESGPNVVVITVACVGSVLFIALLCLILCCLSRRNKKQDSMNTVLINNEEVGANDYTKSQT</sequence>
<keyword evidence="2" id="KW-0732">Signal</keyword>
<organism evidence="3 4">
    <name type="scientific">Tritrichomonas musculus</name>
    <dbReference type="NCBI Taxonomy" id="1915356"/>
    <lineage>
        <taxon>Eukaryota</taxon>
        <taxon>Metamonada</taxon>
        <taxon>Parabasalia</taxon>
        <taxon>Tritrichomonadida</taxon>
        <taxon>Tritrichomonadidae</taxon>
        <taxon>Tritrichomonas</taxon>
    </lineage>
</organism>
<reference evidence="3 4" key="1">
    <citation type="submission" date="2024-04" db="EMBL/GenBank/DDBJ databases">
        <title>Tritrichomonas musculus Genome.</title>
        <authorList>
            <person name="Alves-Ferreira E."/>
            <person name="Grigg M."/>
            <person name="Lorenzi H."/>
            <person name="Galac M."/>
        </authorList>
    </citation>
    <scope>NUCLEOTIDE SEQUENCE [LARGE SCALE GENOMIC DNA]</scope>
    <source>
        <strain evidence="3 4">EAF2021</strain>
    </source>
</reference>
<evidence type="ECO:0000256" key="1">
    <source>
        <dbReference type="SAM" id="Phobius"/>
    </source>
</evidence>
<keyword evidence="1" id="KW-0812">Transmembrane</keyword>
<feature type="chain" id="PRO_5047049079" evidence="2">
    <location>
        <begin position="19"/>
        <end position="338"/>
    </location>
</feature>
<name>A0ABR2HD43_9EUKA</name>
<keyword evidence="1" id="KW-1133">Transmembrane helix</keyword>
<keyword evidence="4" id="KW-1185">Reference proteome</keyword>
<dbReference type="Proteomes" id="UP001470230">
    <property type="component" value="Unassembled WGS sequence"/>
</dbReference>
<gene>
    <name evidence="3" type="ORF">M9Y10_024615</name>
</gene>
<feature type="signal peptide" evidence="2">
    <location>
        <begin position="1"/>
        <end position="18"/>
    </location>
</feature>
<keyword evidence="1" id="KW-0472">Membrane</keyword>
<protein>
    <submittedName>
        <fullName evidence="3">Uncharacterized protein</fullName>
    </submittedName>
</protein>
<feature type="transmembrane region" description="Helical" evidence="1">
    <location>
        <begin position="284"/>
        <end position="308"/>
    </location>
</feature>
<comment type="caution">
    <text evidence="3">The sequence shown here is derived from an EMBL/GenBank/DDBJ whole genome shotgun (WGS) entry which is preliminary data.</text>
</comment>
<evidence type="ECO:0000313" key="3">
    <source>
        <dbReference type="EMBL" id="KAK8843558.1"/>
    </source>
</evidence>
<accession>A0ABR2HD43</accession>
<evidence type="ECO:0000313" key="4">
    <source>
        <dbReference type="Proteomes" id="UP001470230"/>
    </source>
</evidence>
<evidence type="ECO:0000256" key="2">
    <source>
        <dbReference type="SAM" id="SignalP"/>
    </source>
</evidence>
<proteinExistence type="predicted"/>